<evidence type="ECO:0000313" key="10">
    <source>
        <dbReference type="Proteomes" id="UP000298551"/>
    </source>
</evidence>
<feature type="binding site" evidence="8">
    <location>
        <position position="186"/>
    </location>
    <ligand>
        <name>Zn(2+)</name>
        <dbReference type="ChEBI" id="CHEBI:29105"/>
        <label>1</label>
    </ligand>
</feature>
<dbReference type="GO" id="GO:0004177">
    <property type="term" value="F:aminopeptidase activity"/>
    <property type="evidence" value="ECO:0007669"/>
    <property type="project" value="UniProtKB-UniRule"/>
</dbReference>
<evidence type="ECO:0000256" key="6">
    <source>
        <dbReference type="PIRNR" id="PIRNR001123"/>
    </source>
</evidence>
<dbReference type="SUPFAM" id="SSF101821">
    <property type="entry name" value="Aminopeptidase/glucanase lid domain"/>
    <property type="match status" value="1"/>
</dbReference>
<feature type="binding site" evidence="8">
    <location>
        <position position="67"/>
    </location>
    <ligand>
        <name>Zn(2+)</name>
        <dbReference type="ChEBI" id="CHEBI:29105"/>
        <label>1</label>
    </ligand>
</feature>
<dbReference type="InterPro" id="IPR023367">
    <property type="entry name" value="Peptidase_M42_dom2"/>
</dbReference>
<organism evidence="9 10">
    <name type="scientific">Pseudomonas putida</name>
    <name type="common">Arthrobacter siderocapsulatus</name>
    <dbReference type="NCBI Taxonomy" id="303"/>
    <lineage>
        <taxon>Bacteria</taxon>
        <taxon>Pseudomonadati</taxon>
        <taxon>Pseudomonadota</taxon>
        <taxon>Gammaproteobacteria</taxon>
        <taxon>Pseudomonadales</taxon>
        <taxon>Pseudomonadaceae</taxon>
        <taxon>Pseudomonas</taxon>
    </lineage>
</organism>
<dbReference type="InterPro" id="IPR008007">
    <property type="entry name" value="Peptidase_M42"/>
</dbReference>
<evidence type="ECO:0000256" key="4">
    <source>
        <dbReference type="ARBA" id="ARBA00022723"/>
    </source>
</evidence>
<dbReference type="PIRSF" id="PIRSF001123">
    <property type="entry name" value="PepA_GA"/>
    <property type="match status" value="1"/>
</dbReference>
<proteinExistence type="inferred from homology"/>
<dbReference type="PANTHER" id="PTHR32481">
    <property type="entry name" value="AMINOPEPTIDASE"/>
    <property type="match status" value="1"/>
</dbReference>
<keyword evidence="4 8" id="KW-0479">Metal-binding</keyword>
<dbReference type="Gene3D" id="3.40.630.10">
    <property type="entry name" value="Zn peptidases"/>
    <property type="match status" value="1"/>
</dbReference>
<dbReference type="EMBL" id="CP039371">
    <property type="protein sequence ID" value="QCI11924.1"/>
    <property type="molecule type" value="Genomic_DNA"/>
</dbReference>
<protein>
    <submittedName>
        <fullName evidence="9">M42 family metallopeptidase</fullName>
    </submittedName>
</protein>
<comment type="similarity">
    <text evidence="1 6">Belongs to the peptidase M42 family.</text>
</comment>
<dbReference type="PANTHER" id="PTHR32481:SF0">
    <property type="entry name" value="AMINOPEPTIDASE YPDE-RELATED"/>
    <property type="match status" value="1"/>
</dbReference>
<feature type="binding site" evidence="8">
    <location>
        <position position="221"/>
    </location>
    <ligand>
        <name>Zn(2+)</name>
        <dbReference type="ChEBI" id="CHEBI:29105"/>
        <label>2</label>
    </ligand>
</feature>
<name>A0A4D6X7E4_PSEPU</name>
<comment type="cofactor">
    <cofactor evidence="8">
        <name>a divalent metal cation</name>
        <dbReference type="ChEBI" id="CHEBI:60240"/>
    </cofactor>
    <text evidence="8">Binds 2 divalent metal cations per subunit.</text>
</comment>
<dbReference type="Gene3D" id="2.40.30.40">
    <property type="entry name" value="Peptidase M42, domain 2"/>
    <property type="match status" value="1"/>
</dbReference>
<dbReference type="Pfam" id="PF05343">
    <property type="entry name" value="Peptidase_M42"/>
    <property type="match status" value="1"/>
</dbReference>
<evidence type="ECO:0000256" key="5">
    <source>
        <dbReference type="ARBA" id="ARBA00022801"/>
    </source>
</evidence>
<dbReference type="InterPro" id="IPR051464">
    <property type="entry name" value="Peptidase_M42_aminopept"/>
</dbReference>
<accession>A0A4D6X7E4</accession>
<gene>
    <name evidence="9" type="ORF">E6B08_11390</name>
</gene>
<dbReference type="RefSeq" id="WP_136914085.1">
    <property type="nucleotide sequence ID" value="NZ_CP039371.1"/>
</dbReference>
<evidence type="ECO:0000256" key="3">
    <source>
        <dbReference type="ARBA" id="ARBA00022670"/>
    </source>
</evidence>
<dbReference type="OrthoDB" id="9772053at2"/>
<evidence type="ECO:0000256" key="8">
    <source>
        <dbReference type="PIRSR" id="PIRSR001123-2"/>
    </source>
</evidence>
<dbReference type="GO" id="GO:0006508">
    <property type="term" value="P:proteolysis"/>
    <property type="evidence" value="ECO:0007669"/>
    <property type="project" value="UniProtKB-KW"/>
</dbReference>
<feature type="active site" description="Proton acceptor" evidence="7">
    <location>
        <position position="220"/>
    </location>
</feature>
<sequence length="361" mass="38539">MEILPLLEALLNARGPGGQEDEVRAVAQQALAAVCDEVYTDNAGNLVGGVRSSATAHPDTAIRVMAHLDEIAMIVKNVRQDGTLEVLALGGAQPICFGVCPVDILGDAQVLPGVLSYGSMHNSGRSANGRDVLAGAVKWQDVYVVTRQSRQALEHAGVRPGTRVVLSQHWRKPFKVHDCIAAHFLDDRAPLAAVVHCAHLLQQRRSELRQDVWFVLTTLEEESNAGAMYASARLPGDTTIAVEVGPVLDEYATRLSADPIINTGDQKGYYSRSVVQALMAATRRAGYAPQPALLVDFASDASAVLSAGTDARAGCIAIPTENTHGFEMVLVEGITACARSLTEYLLRPEGDIIPAAPRVSY</sequence>
<dbReference type="Proteomes" id="UP000298551">
    <property type="component" value="Chromosome"/>
</dbReference>
<dbReference type="AlphaFoldDB" id="A0A4D6X7E4"/>
<evidence type="ECO:0000256" key="2">
    <source>
        <dbReference type="ARBA" id="ARBA00022438"/>
    </source>
</evidence>
<dbReference type="GO" id="GO:0046872">
    <property type="term" value="F:metal ion binding"/>
    <property type="evidence" value="ECO:0007669"/>
    <property type="project" value="UniProtKB-UniRule"/>
</dbReference>
<evidence type="ECO:0000256" key="1">
    <source>
        <dbReference type="ARBA" id="ARBA00006272"/>
    </source>
</evidence>
<feature type="binding site" evidence="8">
    <location>
        <position position="186"/>
    </location>
    <ligand>
        <name>Zn(2+)</name>
        <dbReference type="ChEBI" id="CHEBI:29105"/>
        <label>2</label>
    </ligand>
</feature>
<evidence type="ECO:0000313" key="9">
    <source>
        <dbReference type="EMBL" id="QCI11924.1"/>
    </source>
</evidence>
<evidence type="ECO:0000256" key="7">
    <source>
        <dbReference type="PIRSR" id="PIRSR001123-1"/>
    </source>
</evidence>
<keyword evidence="5" id="KW-0378">Hydrolase</keyword>
<feature type="binding site" evidence="8">
    <location>
        <position position="324"/>
    </location>
    <ligand>
        <name>Zn(2+)</name>
        <dbReference type="ChEBI" id="CHEBI:29105"/>
        <label>2</label>
    </ligand>
</feature>
<keyword evidence="3" id="KW-0645">Protease</keyword>
<reference evidence="10" key="1">
    <citation type="submission" date="2019-04" db="EMBL/GenBank/DDBJ databases">
        <title>Genome sequence of Pseudomonas putida 1290, an auxin catabolizing strain.</title>
        <authorList>
            <person name="Laird T.S."/>
            <person name="Leveau J.H.J."/>
        </authorList>
    </citation>
    <scope>NUCLEOTIDE SEQUENCE [LARGE SCALE GENOMIC DNA]</scope>
    <source>
        <strain evidence="10">1290</strain>
    </source>
</reference>
<feature type="binding site" evidence="8">
    <location>
        <position position="243"/>
    </location>
    <ligand>
        <name>Zn(2+)</name>
        <dbReference type="ChEBI" id="CHEBI:29105"/>
        <label>1</label>
    </ligand>
</feature>
<dbReference type="SUPFAM" id="SSF53187">
    <property type="entry name" value="Zn-dependent exopeptidases"/>
    <property type="match status" value="1"/>
</dbReference>
<keyword evidence="2" id="KW-0031">Aminopeptidase</keyword>